<evidence type="ECO:0000256" key="1">
    <source>
        <dbReference type="ARBA" id="ARBA00004123"/>
    </source>
</evidence>
<keyword evidence="3" id="KW-0863">Zinc-finger</keyword>
<dbReference type="Proteomes" id="UP000308197">
    <property type="component" value="Unassembled WGS sequence"/>
</dbReference>
<feature type="non-terminal residue" evidence="6">
    <location>
        <position position="1"/>
    </location>
</feature>
<reference evidence="6 7" key="1">
    <citation type="journal article" date="2019" name="Nat. Ecol. Evol.">
        <title>Megaphylogeny resolves global patterns of mushroom evolution.</title>
        <authorList>
            <person name="Varga T."/>
            <person name="Krizsan K."/>
            <person name="Foldi C."/>
            <person name="Dima B."/>
            <person name="Sanchez-Garcia M."/>
            <person name="Sanchez-Ramirez S."/>
            <person name="Szollosi G.J."/>
            <person name="Szarkandi J.G."/>
            <person name="Papp V."/>
            <person name="Albert L."/>
            <person name="Andreopoulos W."/>
            <person name="Angelini C."/>
            <person name="Antonin V."/>
            <person name="Barry K.W."/>
            <person name="Bougher N.L."/>
            <person name="Buchanan P."/>
            <person name="Buyck B."/>
            <person name="Bense V."/>
            <person name="Catcheside P."/>
            <person name="Chovatia M."/>
            <person name="Cooper J."/>
            <person name="Damon W."/>
            <person name="Desjardin D."/>
            <person name="Finy P."/>
            <person name="Geml J."/>
            <person name="Haridas S."/>
            <person name="Hughes K."/>
            <person name="Justo A."/>
            <person name="Karasinski D."/>
            <person name="Kautmanova I."/>
            <person name="Kiss B."/>
            <person name="Kocsube S."/>
            <person name="Kotiranta H."/>
            <person name="LaButti K.M."/>
            <person name="Lechner B.E."/>
            <person name="Liimatainen K."/>
            <person name="Lipzen A."/>
            <person name="Lukacs Z."/>
            <person name="Mihaltcheva S."/>
            <person name="Morgado L.N."/>
            <person name="Niskanen T."/>
            <person name="Noordeloos M.E."/>
            <person name="Ohm R.A."/>
            <person name="Ortiz-Santana B."/>
            <person name="Ovrebo C."/>
            <person name="Racz N."/>
            <person name="Riley R."/>
            <person name="Savchenko A."/>
            <person name="Shiryaev A."/>
            <person name="Soop K."/>
            <person name="Spirin V."/>
            <person name="Szebenyi C."/>
            <person name="Tomsovsky M."/>
            <person name="Tulloss R.E."/>
            <person name="Uehling J."/>
            <person name="Grigoriev I.V."/>
            <person name="Vagvolgyi C."/>
            <person name="Papp T."/>
            <person name="Martin F.M."/>
            <person name="Miettinen O."/>
            <person name="Hibbett D.S."/>
            <person name="Nagy L.G."/>
        </authorList>
    </citation>
    <scope>NUCLEOTIDE SEQUENCE [LARGE SCALE GENOMIC DNA]</scope>
    <source>
        <strain evidence="6 7">HHB13444</strain>
    </source>
</reference>
<evidence type="ECO:0000256" key="2">
    <source>
        <dbReference type="ARBA" id="ARBA00022723"/>
    </source>
</evidence>
<evidence type="ECO:0000256" key="5">
    <source>
        <dbReference type="ARBA" id="ARBA00023242"/>
    </source>
</evidence>
<gene>
    <name evidence="6" type="ORF">K466DRAFT_457331</name>
</gene>
<dbReference type="AlphaFoldDB" id="A0A5C3NSM5"/>
<dbReference type="PANTHER" id="PTHR46481:SF10">
    <property type="entry name" value="ZINC FINGER BED DOMAIN-CONTAINING PROTEIN 39"/>
    <property type="match status" value="1"/>
</dbReference>
<keyword evidence="7" id="KW-1185">Reference proteome</keyword>
<dbReference type="InterPro" id="IPR052035">
    <property type="entry name" value="ZnF_BED_domain_contain"/>
</dbReference>
<keyword evidence="2" id="KW-0479">Metal-binding</keyword>
<dbReference type="GO" id="GO:0005634">
    <property type="term" value="C:nucleus"/>
    <property type="evidence" value="ECO:0007669"/>
    <property type="project" value="UniProtKB-SubCell"/>
</dbReference>
<protein>
    <submittedName>
        <fullName evidence="6">Uncharacterized protein</fullName>
    </submittedName>
</protein>
<proteinExistence type="predicted"/>
<keyword evidence="5" id="KW-0539">Nucleus</keyword>
<evidence type="ECO:0000256" key="4">
    <source>
        <dbReference type="ARBA" id="ARBA00022833"/>
    </source>
</evidence>
<dbReference type="InParanoid" id="A0A5C3NSM5"/>
<sequence>EKRQKRWTSHVYAFYKPEVKIVVISPTKIGHEFMCAKPGCKETVRRYLDTEDATSTGNLSTHAVACWGAEIVCAAKATGNPTKARPMVEKFGRTGTITKIFERIGKGKVSYSTRQHTSTEARAWIVRWVAENKRPYEIVRDRAFLQLMKTGRPEYKIPSPSTVSRDVRRVFARCRARIAKMLQDFEGDLNFTCDAWTSPNHKALVAFAVHFHHEGTPLSFLLDVVEVAE</sequence>
<dbReference type="SUPFAM" id="SSF140996">
    <property type="entry name" value="Hermes dimerisation domain"/>
    <property type="match status" value="1"/>
</dbReference>
<dbReference type="EMBL" id="ML212223">
    <property type="protein sequence ID" value="TFK78990.1"/>
    <property type="molecule type" value="Genomic_DNA"/>
</dbReference>
<keyword evidence="4" id="KW-0862">Zinc</keyword>
<dbReference type="GO" id="GO:0008270">
    <property type="term" value="F:zinc ion binding"/>
    <property type="evidence" value="ECO:0007669"/>
    <property type="project" value="UniProtKB-KW"/>
</dbReference>
<comment type="subcellular location">
    <subcellularLocation>
        <location evidence="1">Nucleus</location>
    </subcellularLocation>
</comment>
<feature type="non-terminal residue" evidence="6">
    <location>
        <position position="229"/>
    </location>
</feature>
<evidence type="ECO:0000313" key="7">
    <source>
        <dbReference type="Proteomes" id="UP000308197"/>
    </source>
</evidence>
<dbReference type="PANTHER" id="PTHR46481">
    <property type="entry name" value="ZINC FINGER BED DOMAIN-CONTAINING PROTEIN 4"/>
    <property type="match status" value="1"/>
</dbReference>
<evidence type="ECO:0000313" key="6">
    <source>
        <dbReference type="EMBL" id="TFK78990.1"/>
    </source>
</evidence>
<accession>A0A5C3NSM5</accession>
<name>A0A5C3NSM5_9APHY</name>
<organism evidence="6 7">
    <name type="scientific">Polyporus arcularius HHB13444</name>
    <dbReference type="NCBI Taxonomy" id="1314778"/>
    <lineage>
        <taxon>Eukaryota</taxon>
        <taxon>Fungi</taxon>
        <taxon>Dikarya</taxon>
        <taxon>Basidiomycota</taxon>
        <taxon>Agaricomycotina</taxon>
        <taxon>Agaricomycetes</taxon>
        <taxon>Polyporales</taxon>
        <taxon>Polyporaceae</taxon>
        <taxon>Polyporus</taxon>
    </lineage>
</organism>
<evidence type="ECO:0000256" key="3">
    <source>
        <dbReference type="ARBA" id="ARBA00022771"/>
    </source>
</evidence>